<evidence type="ECO:0000256" key="1">
    <source>
        <dbReference type="ARBA" id="ARBA00004123"/>
    </source>
</evidence>
<evidence type="ECO:0000256" key="9">
    <source>
        <dbReference type="PROSITE-ProRule" id="PRU00108"/>
    </source>
</evidence>
<dbReference type="PROSITE" id="PS50071">
    <property type="entry name" value="HOMEOBOX_2"/>
    <property type="match status" value="1"/>
</dbReference>
<evidence type="ECO:0000256" key="8">
    <source>
        <dbReference type="ARBA" id="ARBA00024040"/>
    </source>
</evidence>
<dbReference type="CDD" id="cd00086">
    <property type="entry name" value="homeodomain"/>
    <property type="match status" value="1"/>
</dbReference>
<evidence type="ECO:0000256" key="3">
    <source>
        <dbReference type="ARBA" id="ARBA00023015"/>
    </source>
</evidence>
<gene>
    <name evidence="13" type="ORF">LVIROSA_LOCUS5173</name>
</gene>
<sequence>MSSVSVKEVTSSSGGGNSRWYPTPDQLMLLQRMYRGGLKTPSATQVQQITERLSSFGNIQGKNVFYWFQNRKARERQKLRKKFMNLFQQHPLYPAHHQPGLPLHHVSGLEDASSWKGDLPSAQTCNLMCDCGFVTMMMMDHGGTDPYCTRVPPKTLQLFPVTTTISADLKQDDQVQQSLAQF</sequence>
<evidence type="ECO:0000256" key="2">
    <source>
        <dbReference type="ARBA" id="ARBA00022473"/>
    </source>
</evidence>
<keyword evidence="2" id="KW-0217">Developmental protein</keyword>
<accession>A0AAU9M669</accession>
<dbReference type="SUPFAM" id="SSF46689">
    <property type="entry name" value="Homeodomain-like"/>
    <property type="match status" value="1"/>
</dbReference>
<reference evidence="13 14" key="1">
    <citation type="submission" date="2022-01" db="EMBL/GenBank/DDBJ databases">
        <authorList>
            <person name="Xiong W."/>
            <person name="Schranz E."/>
        </authorList>
    </citation>
    <scope>NUCLEOTIDE SEQUENCE [LARGE SCALE GENOMIC DNA]</scope>
</reference>
<feature type="domain" description="Homeobox" evidence="12">
    <location>
        <begin position="13"/>
        <end position="78"/>
    </location>
</feature>
<comment type="subcellular location">
    <subcellularLocation>
        <location evidence="1 9 10">Nucleus</location>
    </subcellularLocation>
</comment>
<evidence type="ECO:0000256" key="4">
    <source>
        <dbReference type="ARBA" id="ARBA00023125"/>
    </source>
</evidence>
<keyword evidence="7 9" id="KW-0539">Nucleus</keyword>
<dbReference type="PANTHER" id="PTHR45940:SF42">
    <property type="entry name" value="WUSCHEL-RELATED HOMEOBOX 3"/>
    <property type="match status" value="1"/>
</dbReference>
<dbReference type="GO" id="GO:0003677">
    <property type="term" value="F:DNA binding"/>
    <property type="evidence" value="ECO:0007669"/>
    <property type="project" value="UniProtKB-UniRule"/>
</dbReference>
<evidence type="ECO:0000313" key="13">
    <source>
        <dbReference type="EMBL" id="CAH1417495.1"/>
    </source>
</evidence>
<keyword evidence="3" id="KW-0805">Transcription regulation</keyword>
<dbReference type="Proteomes" id="UP001157418">
    <property type="component" value="Unassembled WGS sequence"/>
</dbReference>
<dbReference type="Pfam" id="PF00046">
    <property type="entry name" value="Homeodomain"/>
    <property type="match status" value="1"/>
</dbReference>
<dbReference type="EMBL" id="CAKMRJ010000080">
    <property type="protein sequence ID" value="CAH1417495.1"/>
    <property type="molecule type" value="Genomic_DNA"/>
</dbReference>
<name>A0AAU9M669_9ASTR</name>
<dbReference type="SMART" id="SM00389">
    <property type="entry name" value="HOX"/>
    <property type="match status" value="1"/>
</dbReference>
<keyword evidence="4 9" id="KW-0238">DNA-binding</keyword>
<protein>
    <recommendedName>
        <fullName evidence="12">Homeobox domain-containing protein</fullName>
    </recommendedName>
</protein>
<feature type="compositionally biased region" description="Low complexity" evidence="11">
    <location>
        <begin position="1"/>
        <end position="12"/>
    </location>
</feature>
<proteinExistence type="inferred from homology"/>
<dbReference type="PANTHER" id="PTHR45940">
    <property type="entry name" value="WUSCHEL-RELATED HOMEOBOX 1-RELATED"/>
    <property type="match status" value="1"/>
</dbReference>
<feature type="region of interest" description="Disordered" evidence="11">
    <location>
        <begin position="1"/>
        <end position="21"/>
    </location>
</feature>
<evidence type="ECO:0000313" key="14">
    <source>
        <dbReference type="Proteomes" id="UP001157418"/>
    </source>
</evidence>
<evidence type="ECO:0000256" key="5">
    <source>
        <dbReference type="ARBA" id="ARBA00023155"/>
    </source>
</evidence>
<feature type="DNA-binding region" description="Homeobox" evidence="9">
    <location>
        <begin position="15"/>
        <end position="79"/>
    </location>
</feature>
<comment type="similarity">
    <text evidence="8">Belongs to the WUS homeobox family.</text>
</comment>
<dbReference type="InterPro" id="IPR044555">
    <property type="entry name" value="WUSCHEL-like"/>
</dbReference>
<organism evidence="13 14">
    <name type="scientific">Lactuca virosa</name>
    <dbReference type="NCBI Taxonomy" id="75947"/>
    <lineage>
        <taxon>Eukaryota</taxon>
        <taxon>Viridiplantae</taxon>
        <taxon>Streptophyta</taxon>
        <taxon>Embryophyta</taxon>
        <taxon>Tracheophyta</taxon>
        <taxon>Spermatophyta</taxon>
        <taxon>Magnoliopsida</taxon>
        <taxon>eudicotyledons</taxon>
        <taxon>Gunneridae</taxon>
        <taxon>Pentapetalae</taxon>
        <taxon>asterids</taxon>
        <taxon>campanulids</taxon>
        <taxon>Asterales</taxon>
        <taxon>Asteraceae</taxon>
        <taxon>Cichorioideae</taxon>
        <taxon>Cichorieae</taxon>
        <taxon>Lactucinae</taxon>
        <taxon>Lactuca</taxon>
    </lineage>
</organism>
<dbReference type="GO" id="GO:0099402">
    <property type="term" value="P:plant organ development"/>
    <property type="evidence" value="ECO:0007669"/>
    <property type="project" value="InterPro"/>
</dbReference>
<evidence type="ECO:0000256" key="7">
    <source>
        <dbReference type="ARBA" id="ARBA00023242"/>
    </source>
</evidence>
<dbReference type="InterPro" id="IPR009057">
    <property type="entry name" value="Homeodomain-like_sf"/>
</dbReference>
<dbReference type="AlphaFoldDB" id="A0AAU9M669"/>
<dbReference type="GO" id="GO:0003700">
    <property type="term" value="F:DNA-binding transcription factor activity"/>
    <property type="evidence" value="ECO:0007669"/>
    <property type="project" value="InterPro"/>
</dbReference>
<keyword evidence="14" id="KW-1185">Reference proteome</keyword>
<dbReference type="InterPro" id="IPR001356">
    <property type="entry name" value="HD"/>
</dbReference>
<evidence type="ECO:0000259" key="12">
    <source>
        <dbReference type="PROSITE" id="PS50071"/>
    </source>
</evidence>
<evidence type="ECO:0000256" key="11">
    <source>
        <dbReference type="SAM" id="MobiDB-lite"/>
    </source>
</evidence>
<comment type="caution">
    <text evidence="13">The sequence shown here is derived from an EMBL/GenBank/DDBJ whole genome shotgun (WGS) entry which is preliminary data.</text>
</comment>
<keyword evidence="6" id="KW-0804">Transcription</keyword>
<dbReference type="Gene3D" id="1.10.10.60">
    <property type="entry name" value="Homeodomain-like"/>
    <property type="match status" value="1"/>
</dbReference>
<evidence type="ECO:0000256" key="10">
    <source>
        <dbReference type="RuleBase" id="RU000682"/>
    </source>
</evidence>
<keyword evidence="5 9" id="KW-0371">Homeobox</keyword>
<evidence type="ECO:0000256" key="6">
    <source>
        <dbReference type="ARBA" id="ARBA00023163"/>
    </source>
</evidence>
<dbReference type="GO" id="GO:0005634">
    <property type="term" value="C:nucleus"/>
    <property type="evidence" value="ECO:0007669"/>
    <property type="project" value="UniProtKB-SubCell"/>
</dbReference>